<evidence type="ECO:0000313" key="2">
    <source>
        <dbReference type="WBParaSite" id="PSU_v2.g18282.t1"/>
    </source>
</evidence>
<sequence length="209" mass="24595">MAGKLIIPTKLWITDELDVVQVNVTNNSVVSSIIPKIYQCDVNYLRLYHQIISYHEFMILCSSAQVLDLYQVAVSNDNDTVFSFKKLFEQLTQLKEIYYTFTTSSNNTAKVDFKELWNIPHCANYDHFCLYNIPEDFDIDGFYPFMKKNKKTRVNLCFSDEISEEYKARLEAFIDEIIDAKDHGYKPPYISFLGNNQEKFNKLHRLHLK</sequence>
<reference evidence="2" key="1">
    <citation type="submission" date="2022-11" db="UniProtKB">
        <authorList>
            <consortium name="WormBaseParasite"/>
        </authorList>
    </citation>
    <scope>IDENTIFICATION</scope>
</reference>
<dbReference type="Proteomes" id="UP000887577">
    <property type="component" value="Unplaced"/>
</dbReference>
<evidence type="ECO:0000313" key="1">
    <source>
        <dbReference type="Proteomes" id="UP000887577"/>
    </source>
</evidence>
<protein>
    <submittedName>
        <fullName evidence="2">Uncharacterized protein</fullName>
    </submittedName>
</protein>
<accession>A0A914YLT4</accession>
<proteinExistence type="predicted"/>
<keyword evidence="1" id="KW-1185">Reference proteome</keyword>
<organism evidence="1 2">
    <name type="scientific">Panagrolaimus superbus</name>
    <dbReference type="NCBI Taxonomy" id="310955"/>
    <lineage>
        <taxon>Eukaryota</taxon>
        <taxon>Metazoa</taxon>
        <taxon>Ecdysozoa</taxon>
        <taxon>Nematoda</taxon>
        <taxon>Chromadorea</taxon>
        <taxon>Rhabditida</taxon>
        <taxon>Tylenchina</taxon>
        <taxon>Panagrolaimomorpha</taxon>
        <taxon>Panagrolaimoidea</taxon>
        <taxon>Panagrolaimidae</taxon>
        <taxon>Panagrolaimus</taxon>
    </lineage>
</organism>
<name>A0A914YLT4_9BILA</name>
<dbReference type="WBParaSite" id="PSU_v2.g18282.t1">
    <property type="protein sequence ID" value="PSU_v2.g18282.t1"/>
    <property type="gene ID" value="PSU_v2.g18282"/>
</dbReference>
<dbReference type="AlphaFoldDB" id="A0A914YLT4"/>